<proteinExistence type="predicted"/>
<accession>A0A3M5KYH0</accession>
<sequence length="243" mass="27315">MRSTIVRVGARMQMPGCTGKASRASGAIAGANLAKTRSCCLICKHCPWMPTRSRLTGSWLRCTGRSGARQKCYSVLMRCSRRWPDPESQALKSPITTSGRGWPGRPIIRRVPTGFRRHVGFRCCAPANQLHCEPLVAQCCDSRPFAPFCRDFCKYFFRVPSCGAFLADFSLYLSNVTRRGYRHADARQALRGGVLQRAPCGSCRAFEWPLSLPRMMEDRRSSRALWGLRMLLLKRGFSDVLSN</sequence>
<evidence type="ECO:0000313" key="1">
    <source>
        <dbReference type="EMBL" id="RMT40545.1"/>
    </source>
</evidence>
<reference evidence="1 2" key="1">
    <citation type="submission" date="2018-08" db="EMBL/GenBank/DDBJ databases">
        <title>Recombination of ecologically and evolutionarily significant loci maintains genetic cohesion in the Pseudomonas syringae species complex.</title>
        <authorList>
            <person name="Dillon M."/>
            <person name="Thakur S."/>
            <person name="Almeida R.N.D."/>
            <person name="Weir B.S."/>
            <person name="Guttman D.S."/>
        </authorList>
    </citation>
    <scope>NUCLEOTIDE SEQUENCE [LARGE SCALE GENOMIC DNA]</scope>
    <source>
        <strain evidence="1 2">ICMP 16926</strain>
    </source>
</reference>
<protein>
    <submittedName>
        <fullName evidence="1">Uncharacterized protein</fullName>
    </submittedName>
</protein>
<dbReference type="AlphaFoldDB" id="A0A3M5KYH0"/>
<gene>
    <name evidence="1" type="ORF">ALP48_02083</name>
</gene>
<comment type="caution">
    <text evidence="1">The sequence shown here is derived from an EMBL/GenBank/DDBJ whole genome shotgun (WGS) entry which is preliminary data.</text>
</comment>
<name>A0A3M5KYH0_PSESX</name>
<dbReference type="Proteomes" id="UP000268096">
    <property type="component" value="Unassembled WGS sequence"/>
</dbReference>
<dbReference type="EMBL" id="RBTH01000339">
    <property type="protein sequence ID" value="RMT40545.1"/>
    <property type="molecule type" value="Genomic_DNA"/>
</dbReference>
<evidence type="ECO:0000313" key="2">
    <source>
        <dbReference type="Proteomes" id="UP000268096"/>
    </source>
</evidence>
<organism evidence="1 2">
    <name type="scientific">Pseudomonas syringae pv. solidagae</name>
    <dbReference type="NCBI Taxonomy" id="264458"/>
    <lineage>
        <taxon>Bacteria</taxon>
        <taxon>Pseudomonadati</taxon>
        <taxon>Pseudomonadota</taxon>
        <taxon>Gammaproteobacteria</taxon>
        <taxon>Pseudomonadales</taxon>
        <taxon>Pseudomonadaceae</taxon>
        <taxon>Pseudomonas</taxon>
        <taxon>Pseudomonas syringae</taxon>
    </lineage>
</organism>